<dbReference type="PRINTS" id="PR00032">
    <property type="entry name" value="HTHARAC"/>
</dbReference>
<evidence type="ECO:0000256" key="2">
    <source>
        <dbReference type="ARBA" id="ARBA00023012"/>
    </source>
</evidence>
<dbReference type="AlphaFoldDB" id="A0A1G6HEU2"/>
<proteinExistence type="predicted"/>
<dbReference type="InterPro" id="IPR020449">
    <property type="entry name" value="Tscrpt_reg_AraC-type_HTH"/>
</dbReference>
<keyword evidence="11" id="KW-1185">Reference proteome</keyword>
<dbReference type="InterPro" id="IPR009057">
    <property type="entry name" value="Homeodomain-like_sf"/>
</dbReference>
<gene>
    <name evidence="10" type="ORF">SAMN05421548_102244</name>
</gene>
<evidence type="ECO:0000259" key="9">
    <source>
        <dbReference type="PROSITE" id="PS50110"/>
    </source>
</evidence>
<dbReference type="SUPFAM" id="SSF52172">
    <property type="entry name" value="CheY-like"/>
    <property type="match status" value="1"/>
</dbReference>
<feature type="domain" description="Response regulatory" evidence="9">
    <location>
        <begin position="19"/>
        <end position="135"/>
    </location>
</feature>
<dbReference type="Pfam" id="PF12833">
    <property type="entry name" value="HTH_18"/>
    <property type="match status" value="1"/>
</dbReference>
<dbReference type="InterPro" id="IPR039420">
    <property type="entry name" value="WalR-like"/>
</dbReference>
<feature type="region of interest" description="Disordered" evidence="7">
    <location>
        <begin position="258"/>
        <end position="278"/>
    </location>
</feature>
<dbReference type="GO" id="GO:0003700">
    <property type="term" value="F:DNA-binding transcription factor activity"/>
    <property type="evidence" value="ECO:0007669"/>
    <property type="project" value="InterPro"/>
</dbReference>
<dbReference type="SMART" id="SM00448">
    <property type="entry name" value="REC"/>
    <property type="match status" value="1"/>
</dbReference>
<sequence>MNQAELERSPVRSRNGKLRVLVIDDNPDDRVLLADFLGQQEYRVYVAADGLDGVRKTQLVQPDLILMDITLPICDGLAACRQIKANPATQAIPLIFVTAAVEPLERVAGLMAGAIDYILKPFDLEELRLRLKIHMLNKAVRPHEDDSVILNETARNLDVVLFRSARAIVHANLAETPDMQALAKSVGTNARRLTLAFQRCVGLSAAEYVREKRLKKAKQLLTETSLEVGSIAEMVGFSGGANFSTAFRLRFGVTPSNLRQSRRTGAPHGFHPDSCATA</sequence>
<protein>
    <submittedName>
        <fullName evidence="10">Helix-turn-helix domain-containing protein</fullName>
    </submittedName>
</protein>
<dbReference type="PANTHER" id="PTHR48111">
    <property type="entry name" value="REGULATOR OF RPOS"/>
    <property type="match status" value="1"/>
</dbReference>
<dbReference type="GO" id="GO:0005829">
    <property type="term" value="C:cytosol"/>
    <property type="evidence" value="ECO:0007669"/>
    <property type="project" value="TreeGrafter"/>
</dbReference>
<keyword evidence="3" id="KW-0805">Transcription regulation</keyword>
<dbReference type="InterPro" id="IPR011006">
    <property type="entry name" value="CheY-like_superfamily"/>
</dbReference>
<dbReference type="Pfam" id="PF00072">
    <property type="entry name" value="Response_reg"/>
    <property type="match status" value="1"/>
</dbReference>
<dbReference type="PROSITE" id="PS00041">
    <property type="entry name" value="HTH_ARAC_FAMILY_1"/>
    <property type="match status" value="1"/>
</dbReference>
<dbReference type="EMBL" id="FMYQ01000002">
    <property type="protein sequence ID" value="SDB92759.1"/>
    <property type="molecule type" value="Genomic_DNA"/>
</dbReference>
<evidence type="ECO:0000256" key="6">
    <source>
        <dbReference type="PROSITE-ProRule" id="PRU00169"/>
    </source>
</evidence>
<dbReference type="RefSeq" id="WP_091994844.1">
    <property type="nucleotide sequence ID" value="NZ_FMYQ01000002.1"/>
</dbReference>
<dbReference type="Gene3D" id="3.40.50.2300">
    <property type="match status" value="1"/>
</dbReference>
<evidence type="ECO:0000313" key="10">
    <source>
        <dbReference type="EMBL" id="SDB92759.1"/>
    </source>
</evidence>
<keyword evidence="5" id="KW-0804">Transcription</keyword>
<dbReference type="GO" id="GO:0000976">
    <property type="term" value="F:transcription cis-regulatory region binding"/>
    <property type="evidence" value="ECO:0007669"/>
    <property type="project" value="TreeGrafter"/>
</dbReference>
<evidence type="ECO:0000256" key="7">
    <source>
        <dbReference type="SAM" id="MobiDB-lite"/>
    </source>
</evidence>
<evidence type="ECO:0000259" key="8">
    <source>
        <dbReference type="PROSITE" id="PS01124"/>
    </source>
</evidence>
<keyword evidence="2" id="KW-0902">Two-component regulatory system</keyword>
<dbReference type="PROSITE" id="PS01124">
    <property type="entry name" value="HTH_ARAC_FAMILY_2"/>
    <property type="match status" value="1"/>
</dbReference>
<dbReference type="PROSITE" id="PS50110">
    <property type="entry name" value="RESPONSE_REGULATORY"/>
    <property type="match status" value="1"/>
</dbReference>
<feature type="modified residue" description="4-aspartylphosphate" evidence="6">
    <location>
        <position position="68"/>
    </location>
</feature>
<dbReference type="OrthoDB" id="8874570at2"/>
<dbReference type="GO" id="GO:0032993">
    <property type="term" value="C:protein-DNA complex"/>
    <property type="evidence" value="ECO:0007669"/>
    <property type="project" value="TreeGrafter"/>
</dbReference>
<evidence type="ECO:0000313" key="11">
    <source>
        <dbReference type="Proteomes" id="UP000198908"/>
    </source>
</evidence>
<keyword evidence="1 6" id="KW-0597">Phosphoprotein</keyword>
<dbReference type="InterPro" id="IPR018062">
    <property type="entry name" value="HTH_AraC-typ_CS"/>
</dbReference>
<dbReference type="Gene3D" id="1.10.10.60">
    <property type="entry name" value="Homeodomain-like"/>
    <property type="match status" value="1"/>
</dbReference>
<accession>A0A1G6HEU2</accession>
<keyword evidence="4" id="KW-0238">DNA-binding</keyword>
<feature type="domain" description="HTH araC/xylS-type" evidence="8">
    <location>
        <begin position="163"/>
        <end position="261"/>
    </location>
</feature>
<dbReference type="STRING" id="416944.SAMN05421548_102244"/>
<dbReference type="Proteomes" id="UP000198908">
    <property type="component" value="Unassembled WGS sequence"/>
</dbReference>
<evidence type="ECO:0000256" key="5">
    <source>
        <dbReference type="ARBA" id="ARBA00023163"/>
    </source>
</evidence>
<dbReference type="GO" id="GO:0000156">
    <property type="term" value="F:phosphorelay response regulator activity"/>
    <property type="evidence" value="ECO:0007669"/>
    <property type="project" value="TreeGrafter"/>
</dbReference>
<name>A0A1G6HEU2_9BURK</name>
<organism evidence="10 11">
    <name type="scientific">Paraburkholderia lycopersici</name>
    <dbReference type="NCBI Taxonomy" id="416944"/>
    <lineage>
        <taxon>Bacteria</taxon>
        <taxon>Pseudomonadati</taxon>
        <taxon>Pseudomonadota</taxon>
        <taxon>Betaproteobacteria</taxon>
        <taxon>Burkholderiales</taxon>
        <taxon>Burkholderiaceae</taxon>
        <taxon>Paraburkholderia</taxon>
    </lineage>
</organism>
<reference evidence="11" key="1">
    <citation type="submission" date="2016-09" db="EMBL/GenBank/DDBJ databases">
        <authorList>
            <person name="Varghese N."/>
            <person name="Submissions S."/>
        </authorList>
    </citation>
    <scope>NUCLEOTIDE SEQUENCE [LARGE SCALE GENOMIC DNA]</scope>
    <source>
        <strain evidence="11">TNe-862</strain>
    </source>
</reference>
<evidence type="ECO:0000256" key="1">
    <source>
        <dbReference type="ARBA" id="ARBA00022553"/>
    </source>
</evidence>
<dbReference type="InterPro" id="IPR018060">
    <property type="entry name" value="HTH_AraC"/>
</dbReference>
<dbReference type="InterPro" id="IPR001789">
    <property type="entry name" value="Sig_transdc_resp-reg_receiver"/>
</dbReference>
<dbReference type="SMART" id="SM00342">
    <property type="entry name" value="HTH_ARAC"/>
    <property type="match status" value="1"/>
</dbReference>
<dbReference type="PANTHER" id="PTHR48111:SF1">
    <property type="entry name" value="TWO-COMPONENT RESPONSE REGULATOR ORR33"/>
    <property type="match status" value="1"/>
</dbReference>
<evidence type="ECO:0000256" key="4">
    <source>
        <dbReference type="ARBA" id="ARBA00023125"/>
    </source>
</evidence>
<dbReference type="SUPFAM" id="SSF46689">
    <property type="entry name" value="Homeodomain-like"/>
    <property type="match status" value="1"/>
</dbReference>
<evidence type="ECO:0000256" key="3">
    <source>
        <dbReference type="ARBA" id="ARBA00023015"/>
    </source>
</evidence>